<evidence type="ECO:0000313" key="1">
    <source>
        <dbReference type="EMBL" id="KAJ8047015.1"/>
    </source>
</evidence>
<gene>
    <name evidence="1" type="ORF">HOLleu_05888</name>
</gene>
<dbReference type="AlphaFoldDB" id="A0A9Q1CLR6"/>
<sequence length="68" mass="8131">MSTCHLCHFEVHQSITTCHHLPTCYSKVKFAQRYLLEFQTPTSKRIELLNNFKIVKLIRKIVLMINQR</sequence>
<evidence type="ECO:0000313" key="2">
    <source>
        <dbReference type="Proteomes" id="UP001152320"/>
    </source>
</evidence>
<protein>
    <submittedName>
        <fullName evidence="1">Uncharacterized protein</fullName>
    </submittedName>
</protein>
<name>A0A9Q1CLR6_HOLLE</name>
<organism evidence="1 2">
    <name type="scientific">Holothuria leucospilota</name>
    <name type="common">Black long sea cucumber</name>
    <name type="synonym">Mertensiothuria leucospilota</name>
    <dbReference type="NCBI Taxonomy" id="206669"/>
    <lineage>
        <taxon>Eukaryota</taxon>
        <taxon>Metazoa</taxon>
        <taxon>Echinodermata</taxon>
        <taxon>Eleutherozoa</taxon>
        <taxon>Echinozoa</taxon>
        <taxon>Holothuroidea</taxon>
        <taxon>Aspidochirotacea</taxon>
        <taxon>Aspidochirotida</taxon>
        <taxon>Holothuriidae</taxon>
        <taxon>Holothuria</taxon>
    </lineage>
</organism>
<comment type="caution">
    <text evidence="1">The sequence shown here is derived from an EMBL/GenBank/DDBJ whole genome shotgun (WGS) entry which is preliminary data.</text>
</comment>
<proteinExistence type="predicted"/>
<keyword evidence="2" id="KW-1185">Reference proteome</keyword>
<dbReference type="Proteomes" id="UP001152320">
    <property type="component" value="Chromosome 2"/>
</dbReference>
<dbReference type="EMBL" id="JAIZAY010000002">
    <property type="protein sequence ID" value="KAJ8047015.1"/>
    <property type="molecule type" value="Genomic_DNA"/>
</dbReference>
<accession>A0A9Q1CLR6</accession>
<reference evidence="1" key="1">
    <citation type="submission" date="2021-10" db="EMBL/GenBank/DDBJ databases">
        <title>Tropical sea cucumber genome reveals ecological adaptation and Cuvierian tubules defense mechanism.</title>
        <authorList>
            <person name="Chen T."/>
        </authorList>
    </citation>
    <scope>NUCLEOTIDE SEQUENCE</scope>
    <source>
        <strain evidence="1">Nanhai2018</strain>
        <tissue evidence="1">Muscle</tissue>
    </source>
</reference>